<evidence type="ECO:0000313" key="7">
    <source>
        <dbReference type="EMBL" id="MCL7041514.1"/>
    </source>
</evidence>
<dbReference type="PANTHER" id="PTHR43134:SF1">
    <property type="entry name" value="SIGNAL RECOGNITION PARTICLE RECEPTOR SUBUNIT ALPHA"/>
    <property type="match status" value="1"/>
</dbReference>
<evidence type="ECO:0000256" key="2">
    <source>
        <dbReference type="ARBA" id="ARBA00022741"/>
    </source>
</evidence>
<evidence type="ECO:0000259" key="6">
    <source>
        <dbReference type="Pfam" id="PF00448"/>
    </source>
</evidence>
<dbReference type="GO" id="GO:0006614">
    <property type="term" value="P:SRP-dependent cotranslational protein targeting to membrane"/>
    <property type="evidence" value="ECO:0007669"/>
    <property type="project" value="InterPro"/>
</dbReference>
<dbReference type="InterPro" id="IPR000897">
    <property type="entry name" value="SRP54_GTPase_dom"/>
</dbReference>
<feature type="domain" description="SRP54-type proteins GTP-binding" evidence="6">
    <location>
        <begin position="36"/>
        <end position="89"/>
    </location>
</feature>
<keyword evidence="3" id="KW-0342">GTP-binding</keyword>
<accession>A0AA41VHS3</accession>
<evidence type="ECO:0000256" key="3">
    <source>
        <dbReference type="ARBA" id="ARBA00023134"/>
    </source>
</evidence>
<dbReference type="Pfam" id="PF00448">
    <property type="entry name" value="SRP54"/>
    <property type="match status" value="1"/>
</dbReference>
<evidence type="ECO:0000256" key="1">
    <source>
        <dbReference type="ARBA" id="ARBA00008531"/>
    </source>
</evidence>
<comment type="subcellular location">
    <subcellularLocation>
        <location evidence="5">Endomembrane system</location>
        <topology evidence="5">Peripheral membrane protein</topology>
        <orientation evidence="5">Cytoplasmic side</orientation>
    </subcellularLocation>
</comment>
<reference evidence="7" key="1">
    <citation type="submission" date="2022-03" db="EMBL/GenBank/DDBJ databases">
        <title>A functionally conserved STORR gene fusion in Papaver species that diverged 16.8 million years ago.</title>
        <authorList>
            <person name="Catania T."/>
        </authorList>
    </citation>
    <scope>NUCLEOTIDE SEQUENCE</scope>
    <source>
        <strain evidence="7">S-191538</strain>
    </source>
</reference>
<dbReference type="GO" id="GO:0005525">
    <property type="term" value="F:GTP binding"/>
    <property type="evidence" value="ECO:0007669"/>
    <property type="project" value="UniProtKB-KW"/>
</dbReference>
<dbReference type="SUPFAM" id="SSF52540">
    <property type="entry name" value="P-loop containing nucleoside triphosphate hydrolases"/>
    <property type="match status" value="1"/>
</dbReference>
<dbReference type="GO" id="GO:0005047">
    <property type="term" value="F:signal recognition particle binding"/>
    <property type="evidence" value="ECO:0007669"/>
    <property type="project" value="TreeGrafter"/>
</dbReference>
<gene>
    <name evidence="7" type="ORF">MKW94_002114</name>
</gene>
<sequence length="112" mass="12555">MLHLSGSNGRHTCSHCNSQTLYQRIVHADKEQGRPYMITFVGEIGVGKSTYLAKIAYWLQQHNISVVMAACDTFWSAAVELLQTHARGSRRLSSTSSNLFYEQAFDNCVQQG</sequence>
<dbReference type="PANTHER" id="PTHR43134">
    <property type="entry name" value="SIGNAL RECOGNITION PARTICLE RECEPTOR SUBUNIT ALPHA"/>
    <property type="match status" value="1"/>
</dbReference>
<dbReference type="GO" id="GO:0003924">
    <property type="term" value="F:GTPase activity"/>
    <property type="evidence" value="ECO:0007669"/>
    <property type="project" value="TreeGrafter"/>
</dbReference>
<proteinExistence type="inferred from homology"/>
<protein>
    <recommendedName>
        <fullName evidence="6">SRP54-type proteins GTP-binding domain-containing protein</fullName>
    </recommendedName>
</protein>
<keyword evidence="2" id="KW-0547">Nucleotide-binding</keyword>
<dbReference type="AlphaFoldDB" id="A0AA41VHS3"/>
<dbReference type="GO" id="GO:0005789">
    <property type="term" value="C:endoplasmic reticulum membrane"/>
    <property type="evidence" value="ECO:0007669"/>
    <property type="project" value="TreeGrafter"/>
</dbReference>
<evidence type="ECO:0000256" key="5">
    <source>
        <dbReference type="ARBA" id="ARBA00029433"/>
    </source>
</evidence>
<name>A0AA41VHS3_PAPNU</name>
<comment type="caution">
    <text evidence="7">The sequence shown here is derived from an EMBL/GenBank/DDBJ whole genome shotgun (WGS) entry which is preliminary data.</text>
</comment>
<dbReference type="EMBL" id="JAJJMA010224516">
    <property type="protein sequence ID" value="MCL7041514.1"/>
    <property type="molecule type" value="Genomic_DNA"/>
</dbReference>
<dbReference type="Proteomes" id="UP001177140">
    <property type="component" value="Unassembled WGS sequence"/>
</dbReference>
<comment type="similarity">
    <text evidence="1">Belongs to the GTP-binding SRP family.</text>
</comment>
<evidence type="ECO:0000256" key="4">
    <source>
        <dbReference type="ARBA" id="ARBA00023136"/>
    </source>
</evidence>
<keyword evidence="4" id="KW-0472">Membrane</keyword>
<evidence type="ECO:0000313" key="8">
    <source>
        <dbReference type="Proteomes" id="UP001177140"/>
    </source>
</evidence>
<keyword evidence="8" id="KW-1185">Reference proteome</keyword>
<organism evidence="7 8">
    <name type="scientific">Papaver nudicaule</name>
    <name type="common">Iceland poppy</name>
    <dbReference type="NCBI Taxonomy" id="74823"/>
    <lineage>
        <taxon>Eukaryota</taxon>
        <taxon>Viridiplantae</taxon>
        <taxon>Streptophyta</taxon>
        <taxon>Embryophyta</taxon>
        <taxon>Tracheophyta</taxon>
        <taxon>Spermatophyta</taxon>
        <taxon>Magnoliopsida</taxon>
        <taxon>Ranunculales</taxon>
        <taxon>Papaveraceae</taxon>
        <taxon>Papaveroideae</taxon>
        <taxon>Papaver</taxon>
    </lineage>
</organism>
<dbReference type="Gene3D" id="3.40.50.300">
    <property type="entry name" value="P-loop containing nucleotide triphosphate hydrolases"/>
    <property type="match status" value="1"/>
</dbReference>
<dbReference type="InterPro" id="IPR027417">
    <property type="entry name" value="P-loop_NTPase"/>
</dbReference>